<feature type="compositionally biased region" description="Low complexity" evidence="1">
    <location>
        <begin position="16"/>
        <end position="34"/>
    </location>
</feature>
<dbReference type="Gene3D" id="3.40.50.1980">
    <property type="entry name" value="Nitrogenase molybdenum iron protein domain"/>
    <property type="match status" value="2"/>
</dbReference>
<feature type="region of interest" description="Disordered" evidence="1">
    <location>
        <begin position="14"/>
        <end position="34"/>
    </location>
</feature>
<sequence>VLLTLVLAAAGCGGSEPTTGPVGGETTTAPTATATPAPVMPEAILSLSPTATEILFAVGAGGQVVAVDDQSTYPADAPMSALSGFTPNVEAIAGYDPDLVVISYDPGDLVVGLEALGIDVLMQGAANVIDDTYAQITELGALTGHVDGAEALNRSIAEGLEELAEGQPGAGMTYFHEVDATLYSTTSTTFLGQLYALLGLENIADPADEDGWGYPQLSPEYVIDTDPDLIFLADAEWGESAETVAARPGWDTLSAVRAGNVFPLDETAGRWGPRIVDFLTTVNQAVEEASG</sequence>
<dbReference type="InterPro" id="IPR050902">
    <property type="entry name" value="ABC_Transporter_SBP"/>
</dbReference>
<accession>A0A382C8F2</accession>
<protein>
    <recommendedName>
        <fullName evidence="2">Fe/B12 periplasmic-binding domain-containing protein</fullName>
    </recommendedName>
</protein>
<feature type="non-terminal residue" evidence="3">
    <location>
        <position position="1"/>
    </location>
</feature>
<organism evidence="3">
    <name type="scientific">marine metagenome</name>
    <dbReference type="NCBI Taxonomy" id="408172"/>
    <lineage>
        <taxon>unclassified sequences</taxon>
        <taxon>metagenomes</taxon>
        <taxon>ecological metagenomes</taxon>
    </lineage>
</organism>
<dbReference type="AlphaFoldDB" id="A0A382C8F2"/>
<dbReference type="GO" id="GO:0071281">
    <property type="term" value="P:cellular response to iron ion"/>
    <property type="evidence" value="ECO:0007669"/>
    <property type="project" value="TreeGrafter"/>
</dbReference>
<dbReference type="EMBL" id="UINC01033306">
    <property type="protein sequence ID" value="SVB22378.1"/>
    <property type="molecule type" value="Genomic_DNA"/>
</dbReference>
<dbReference type="InterPro" id="IPR002491">
    <property type="entry name" value="ABC_transptr_periplasmic_BD"/>
</dbReference>
<reference evidence="3" key="1">
    <citation type="submission" date="2018-05" db="EMBL/GenBank/DDBJ databases">
        <authorList>
            <person name="Lanie J.A."/>
            <person name="Ng W.-L."/>
            <person name="Kazmierczak K.M."/>
            <person name="Andrzejewski T.M."/>
            <person name="Davidsen T.M."/>
            <person name="Wayne K.J."/>
            <person name="Tettelin H."/>
            <person name="Glass J.I."/>
            <person name="Rusch D."/>
            <person name="Podicherti R."/>
            <person name="Tsui H.-C.T."/>
            <person name="Winkler M.E."/>
        </authorList>
    </citation>
    <scope>NUCLEOTIDE SEQUENCE</scope>
</reference>
<evidence type="ECO:0000256" key="1">
    <source>
        <dbReference type="SAM" id="MobiDB-lite"/>
    </source>
</evidence>
<proteinExistence type="predicted"/>
<evidence type="ECO:0000259" key="2">
    <source>
        <dbReference type="PROSITE" id="PS50983"/>
    </source>
</evidence>
<dbReference type="CDD" id="cd01143">
    <property type="entry name" value="YvrC"/>
    <property type="match status" value="1"/>
</dbReference>
<evidence type="ECO:0000313" key="3">
    <source>
        <dbReference type="EMBL" id="SVB22378.1"/>
    </source>
</evidence>
<dbReference type="SUPFAM" id="SSF53807">
    <property type="entry name" value="Helical backbone' metal receptor"/>
    <property type="match status" value="1"/>
</dbReference>
<feature type="domain" description="Fe/B12 periplasmic-binding" evidence="2">
    <location>
        <begin position="43"/>
        <end position="291"/>
    </location>
</feature>
<dbReference type="Pfam" id="PF01497">
    <property type="entry name" value="Peripla_BP_2"/>
    <property type="match status" value="1"/>
</dbReference>
<dbReference type="PANTHER" id="PTHR30535:SF34">
    <property type="entry name" value="MOLYBDATE-BINDING PROTEIN MOLA"/>
    <property type="match status" value="1"/>
</dbReference>
<dbReference type="PANTHER" id="PTHR30535">
    <property type="entry name" value="VITAMIN B12-BINDING PROTEIN"/>
    <property type="match status" value="1"/>
</dbReference>
<dbReference type="PROSITE" id="PS50983">
    <property type="entry name" value="FE_B12_PBP"/>
    <property type="match status" value="1"/>
</dbReference>
<name>A0A382C8F2_9ZZZZ</name>
<gene>
    <name evidence="3" type="ORF">METZ01_LOCUS175232</name>
</gene>